<keyword evidence="10 16" id="KW-0028">Amino-acid biosynthesis</keyword>
<dbReference type="InterPro" id="IPR002496">
    <property type="entry name" value="PRib_AMP_CycHydrolase_dom"/>
</dbReference>
<comment type="catalytic activity">
    <reaction evidence="1 16">
        <text>1-(5-phospho-beta-D-ribosyl)-5'-AMP + H2O = 1-(5-phospho-beta-D-ribosyl)-5-[(5-phospho-beta-D-ribosylamino)methylideneamino]imidazole-4-carboxamide</text>
        <dbReference type="Rhea" id="RHEA:20049"/>
        <dbReference type="ChEBI" id="CHEBI:15377"/>
        <dbReference type="ChEBI" id="CHEBI:58435"/>
        <dbReference type="ChEBI" id="CHEBI:59457"/>
        <dbReference type="EC" id="3.5.4.19"/>
    </reaction>
</comment>
<dbReference type="InterPro" id="IPR011060">
    <property type="entry name" value="RibuloseP-bd_barrel"/>
</dbReference>
<evidence type="ECO:0000259" key="18">
    <source>
        <dbReference type="Pfam" id="PF01502"/>
    </source>
</evidence>
<dbReference type="InterPro" id="IPR023019">
    <property type="entry name" value="His_synth_HisIE"/>
</dbReference>
<keyword evidence="12 16" id="KW-0378">Hydrolase</keyword>
<protein>
    <recommendedName>
        <fullName evidence="16">Histidine biosynthesis bifunctional protein HisIE</fullName>
    </recommendedName>
    <domain>
        <recommendedName>
            <fullName evidence="16">Phosphoribosyl-AMP cyclohydrolase</fullName>
            <shortName evidence="16">PRA-CH</shortName>
            <ecNumber evidence="16">3.5.4.19</ecNumber>
        </recommendedName>
    </domain>
    <domain>
        <recommendedName>
            <fullName evidence="16">Phosphoribosyl-ATP pyrophosphatase</fullName>
            <shortName evidence="16">PRA-PH</shortName>
            <ecNumber evidence="16">3.6.1.31</ecNumber>
        </recommendedName>
    </domain>
</protein>
<dbReference type="Gene3D" id="3.10.20.810">
    <property type="entry name" value="Phosphoribosyl-AMP cyclohydrolase"/>
    <property type="match status" value="1"/>
</dbReference>
<dbReference type="NCBIfam" id="NF002747">
    <property type="entry name" value="PRK02759.1"/>
    <property type="match status" value="1"/>
</dbReference>
<evidence type="ECO:0000256" key="10">
    <source>
        <dbReference type="ARBA" id="ARBA00022605"/>
    </source>
</evidence>
<dbReference type="InterPro" id="IPR008179">
    <property type="entry name" value="HisE"/>
</dbReference>
<dbReference type="InterPro" id="IPR006062">
    <property type="entry name" value="His_biosynth"/>
</dbReference>
<evidence type="ECO:0000256" key="11">
    <source>
        <dbReference type="ARBA" id="ARBA00022741"/>
    </source>
</evidence>
<evidence type="ECO:0000256" key="16">
    <source>
        <dbReference type="HAMAP-Rule" id="MF_01019"/>
    </source>
</evidence>
<dbReference type="HAMAP" id="MF_01019">
    <property type="entry name" value="HisIE"/>
    <property type="match status" value="1"/>
</dbReference>
<accession>A0ABS7L7S8</accession>
<dbReference type="Gene3D" id="1.10.287.1080">
    <property type="entry name" value="MazG-like"/>
    <property type="match status" value="1"/>
</dbReference>
<dbReference type="Gene3D" id="3.20.20.70">
    <property type="entry name" value="Aldolase class I"/>
    <property type="match status" value="1"/>
</dbReference>
<evidence type="ECO:0000256" key="1">
    <source>
        <dbReference type="ARBA" id="ARBA00000024"/>
    </source>
</evidence>
<dbReference type="GO" id="GO:0004636">
    <property type="term" value="F:phosphoribosyl-ATP diphosphatase activity"/>
    <property type="evidence" value="ECO:0007669"/>
    <property type="project" value="UniProtKB-EC"/>
</dbReference>
<sequence length="428" mass="48905">MSYKRLIPCIFIKQGKAVAWFDDPTVISDNVITLAKQYKDKGADELLIFDLSDSDEEHDESIDIMKKINRLIGIPVVAGGNVKRQEDIKKILYTGAKRVILNFSKPYSAKLIEEAALRFGQEKIAVSLNDFDTLFKQQNLIEKYSSEIVFMHRLDLASVTTLTEIPYVIVTDTMEESEIFRILESPGARGISGKFVSRTDLDLHVFKEECTKREIQMTSFENTMDFSEFKLNSDGLLPVIVQNFKTSEVLMMAYMNEQAFQQTIKTGRMTYFSRSRQCLWVKGETSGHYQYVKSLTIDCDKDTLLAKVEQIGAACHTGNPTCFFQTVAGSNYNRANPLQIFESVYDTIADRKVNPKEGSYTNYLFDKGLDKILKKVGEEATEIIIAAKNPNPEELKYEISDFLYHAMVLMVERGLTWEDIMEEMADRH</sequence>
<evidence type="ECO:0000256" key="6">
    <source>
        <dbReference type="ARBA" id="ARBA00007731"/>
    </source>
</evidence>
<evidence type="ECO:0000256" key="2">
    <source>
        <dbReference type="ARBA" id="ARBA00001460"/>
    </source>
</evidence>
<evidence type="ECO:0000256" key="8">
    <source>
        <dbReference type="ARBA" id="ARBA00009667"/>
    </source>
</evidence>
<dbReference type="Pfam" id="PF00977">
    <property type="entry name" value="His_biosynth"/>
    <property type="match status" value="1"/>
</dbReference>
<keyword evidence="13 16" id="KW-0067">ATP-binding</keyword>
<comment type="subcellular location">
    <subcellularLocation>
        <location evidence="3 16">Cytoplasm</location>
    </subcellularLocation>
</comment>
<evidence type="ECO:0000256" key="14">
    <source>
        <dbReference type="ARBA" id="ARBA00023102"/>
    </source>
</evidence>
<evidence type="ECO:0000256" key="17">
    <source>
        <dbReference type="RuleBase" id="RU003657"/>
    </source>
</evidence>
<dbReference type="Proteomes" id="UP000779049">
    <property type="component" value="Unassembled WGS sequence"/>
</dbReference>
<dbReference type="Pfam" id="PF01503">
    <property type="entry name" value="PRA-PH"/>
    <property type="match status" value="1"/>
</dbReference>
<dbReference type="CDD" id="cd11534">
    <property type="entry name" value="NTP-PPase_HisIE_like"/>
    <property type="match status" value="1"/>
</dbReference>
<dbReference type="HAMAP" id="MF_01020">
    <property type="entry name" value="HisE"/>
    <property type="match status" value="1"/>
</dbReference>
<comment type="catalytic activity">
    <reaction evidence="2 16">
        <text>1-(5-phospho-beta-D-ribosyl)-ATP + H2O = 1-(5-phospho-beta-D-ribosyl)-5'-AMP + diphosphate + H(+)</text>
        <dbReference type="Rhea" id="RHEA:22828"/>
        <dbReference type="ChEBI" id="CHEBI:15377"/>
        <dbReference type="ChEBI" id="CHEBI:15378"/>
        <dbReference type="ChEBI" id="CHEBI:33019"/>
        <dbReference type="ChEBI" id="CHEBI:59457"/>
        <dbReference type="ChEBI" id="CHEBI:73183"/>
        <dbReference type="EC" id="3.6.1.31"/>
    </reaction>
</comment>
<dbReference type="InterPro" id="IPR038019">
    <property type="entry name" value="PRib_AMP_CycHydrolase_sf"/>
</dbReference>
<dbReference type="PANTHER" id="PTHR42945:SF1">
    <property type="entry name" value="HISTIDINE BIOSYNTHESIS BIFUNCTIONAL PROTEIN HIS7"/>
    <property type="match status" value="1"/>
</dbReference>
<evidence type="ECO:0000256" key="15">
    <source>
        <dbReference type="ARBA" id="ARBA00023268"/>
    </source>
</evidence>
<gene>
    <name evidence="16" type="primary">hisI</name>
    <name evidence="16" type="synonym">hisIE</name>
    <name evidence="19" type="ORF">FLB61_08075</name>
</gene>
<keyword evidence="11 16" id="KW-0547">Nucleotide-binding</keyword>
<proteinExistence type="inferred from homology"/>
<dbReference type="Pfam" id="PF01502">
    <property type="entry name" value="PRA-CH"/>
    <property type="match status" value="1"/>
</dbReference>
<evidence type="ECO:0000313" key="19">
    <source>
        <dbReference type="EMBL" id="MBY0759042.1"/>
    </source>
</evidence>
<dbReference type="NCBIfam" id="TIGR03188">
    <property type="entry name" value="histidine_hisI"/>
    <property type="match status" value="1"/>
</dbReference>
<evidence type="ECO:0000256" key="3">
    <source>
        <dbReference type="ARBA" id="ARBA00004496"/>
    </source>
</evidence>
<evidence type="ECO:0000313" key="20">
    <source>
        <dbReference type="Proteomes" id="UP000779049"/>
    </source>
</evidence>
<comment type="pathway">
    <text evidence="4 16">Amino-acid biosynthesis; L-histidine biosynthesis; L-histidine from 5-phospho-alpha-D-ribose 1-diphosphate: step 3/9.</text>
</comment>
<dbReference type="InterPro" id="IPR026660">
    <property type="entry name" value="PRA-CH"/>
</dbReference>
<dbReference type="SUPFAM" id="SSF141734">
    <property type="entry name" value="HisI-like"/>
    <property type="match status" value="1"/>
</dbReference>
<keyword evidence="9 16" id="KW-0963">Cytoplasm</keyword>
<keyword evidence="20" id="KW-1185">Reference proteome</keyword>
<organism evidence="19 20">
    <name type="scientific">Sellimonas caecigallum</name>
    <dbReference type="NCBI Taxonomy" id="2592333"/>
    <lineage>
        <taxon>Bacteria</taxon>
        <taxon>Bacillati</taxon>
        <taxon>Bacillota</taxon>
        <taxon>Clostridia</taxon>
        <taxon>Lachnospirales</taxon>
        <taxon>Lachnospiraceae</taxon>
        <taxon>Sellimonas</taxon>
    </lineage>
</organism>
<dbReference type="InterPro" id="IPR021130">
    <property type="entry name" value="PRib-ATP_PPHydrolase-like"/>
</dbReference>
<feature type="region of interest" description="Phosphoribosyl-AMP cyclohydrolase" evidence="16">
    <location>
        <begin position="1"/>
        <end position="340"/>
    </location>
</feature>
<evidence type="ECO:0000256" key="12">
    <source>
        <dbReference type="ARBA" id="ARBA00022801"/>
    </source>
</evidence>
<evidence type="ECO:0000256" key="5">
    <source>
        <dbReference type="ARBA" id="ARBA00005204"/>
    </source>
</evidence>
<keyword evidence="15 16" id="KW-0511">Multifunctional enzyme</keyword>
<reference evidence="19 20" key="1">
    <citation type="journal article" date="2020" name="New Microbes New Infect">
        <title>Sellimonas caecigallum sp. nov., description and genome sequence of a new member of the Sellimonas genus isolated from the cecum of feral chicken.</title>
        <authorList>
            <person name="Wongkuna S."/>
            <person name="Ghimire S."/>
            <person name="Antony L."/>
            <person name="Chankhamhaengdecha S."/>
            <person name="Janvilisri T."/>
            <person name="Scaria J."/>
        </authorList>
    </citation>
    <scope>NUCLEOTIDE SEQUENCE [LARGE SCALE GENOMIC DNA]</scope>
    <source>
        <strain evidence="19 20">SW451</strain>
    </source>
</reference>
<dbReference type="HAMAP" id="MF_01021">
    <property type="entry name" value="HisI"/>
    <property type="match status" value="1"/>
</dbReference>
<dbReference type="SUPFAM" id="SSF51366">
    <property type="entry name" value="Ribulose-phoshate binding barrel"/>
    <property type="match status" value="1"/>
</dbReference>
<comment type="caution">
    <text evidence="19">The sequence shown here is derived from an EMBL/GenBank/DDBJ whole genome shotgun (WGS) entry which is preliminary data.</text>
</comment>
<comment type="similarity">
    <text evidence="8 17">Belongs to the HisA/HisF family.</text>
</comment>
<dbReference type="RefSeq" id="WP_221919836.1">
    <property type="nucleotide sequence ID" value="NZ_CP173660.1"/>
</dbReference>
<dbReference type="NCBIfam" id="NF000768">
    <property type="entry name" value="PRK00051.1"/>
    <property type="match status" value="1"/>
</dbReference>
<dbReference type="EMBL" id="VIRV01000010">
    <property type="protein sequence ID" value="MBY0759042.1"/>
    <property type="molecule type" value="Genomic_DNA"/>
</dbReference>
<dbReference type="PANTHER" id="PTHR42945">
    <property type="entry name" value="HISTIDINE BIOSYNTHESIS BIFUNCTIONAL PROTEIN"/>
    <property type="match status" value="1"/>
</dbReference>
<name>A0ABS7L7S8_9FIRM</name>
<keyword evidence="14 16" id="KW-0368">Histidine biosynthesis</keyword>
<feature type="region of interest" description="Phosphoribosyl-ATP pyrophosphohydrolase" evidence="16">
    <location>
        <begin position="341"/>
        <end position="428"/>
    </location>
</feature>
<comment type="similarity">
    <text evidence="7 16">In the N-terminal section; belongs to the PRA-CH family.</text>
</comment>
<evidence type="ECO:0000256" key="9">
    <source>
        <dbReference type="ARBA" id="ARBA00022490"/>
    </source>
</evidence>
<dbReference type="SUPFAM" id="SSF101386">
    <property type="entry name" value="all-alpha NTP pyrophosphatases"/>
    <property type="match status" value="1"/>
</dbReference>
<comment type="pathway">
    <text evidence="5 16">Amino-acid biosynthesis; L-histidine biosynthesis; L-histidine from 5-phospho-alpha-D-ribose 1-diphosphate: step 2/9.</text>
</comment>
<evidence type="ECO:0000256" key="13">
    <source>
        <dbReference type="ARBA" id="ARBA00022840"/>
    </source>
</evidence>
<dbReference type="InterPro" id="IPR013785">
    <property type="entry name" value="Aldolase_TIM"/>
</dbReference>
<dbReference type="EC" id="3.5.4.19" evidence="16"/>
<dbReference type="EC" id="3.6.1.31" evidence="16"/>
<comment type="similarity">
    <text evidence="6 16">In the C-terminal section; belongs to the PRA-PH family.</text>
</comment>
<evidence type="ECO:0000256" key="7">
    <source>
        <dbReference type="ARBA" id="ARBA00008299"/>
    </source>
</evidence>
<evidence type="ECO:0000256" key="4">
    <source>
        <dbReference type="ARBA" id="ARBA00005169"/>
    </source>
</evidence>
<dbReference type="GO" id="GO:0004635">
    <property type="term" value="F:phosphoribosyl-AMP cyclohydrolase activity"/>
    <property type="evidence" value="ECO:0007669"/>
    <property type="project" value="UniProtKB-EC"/>
</dbReference>
<feature type="domain" description="Phosphoribosyl-AMP cyclohydrolase" evidence="18">
    <location>
        <begin position="251"/>
        <end position="324"/>
    </location>
</feature>